<name>A0ABY1ABR3_9LACO</name>
<protein>
    <recommendedName>
        <fullName evidence="1">endopeptidase La</fullName>
        <ecNumber evidence="1">3.4.21.53</ecNumber>
    </recommendedName>
</protein>
<keyword evidence="1" id="KW-0720">Serine protease</keyword>
<dbReference type="PROSITE" id="PS51786">
    <property type="entry name" value="LON_PROTEOLYTIC"/>
    <property type="match status" value="1"/>
</dbReference>
<feature type="active site" evidence="1">
    <location>
        <position position="278"/>
    </location>
</feature>
<evidence type="ECO:0000259" key="2">
    <source>
        <dbReference type="PROSITE" id="PS51786"/>
    </source>
</evidence>
<dbReference type="InterPro" id="IPR027065">
    <property type="entry name" value="Lon_Prtase"/>
</dbReference>
<dbReference type="InterPro" id="IPR008269">
    <property type="entry name" value="Lon_proteolytic"/>
</dbReference>
<comment type="caution">
    <text evidence="3">The sequence shown here is derived from an EMBL/GenBank/DDBJ whole genome shotgun (WGS) entry which is preliminary data.</text>
</comment>
<dbReference type="InterPro" id="IPR014721">
    <property type="entry name" value="Ribsml_uS5_D2-typ_fold_subgr"/>
</dbReference>
<dbReference type="EMBL" id="FOCC01000006">
    <property type="protein sequence ID" value="SEM67987.1"/>
    <property type="molecule type" value="Genomic_DNA"/>
</dbReference>
<dbReference type="NCBIfam" id="NF041438">
    <property type="entry name" value="SepM_fam_S16"/>
    <property type="match status" value="1"/>
</dbReference>
<organism evidence="3 4">
    <name type="scientific">Ligilactobacillus ruminis</name>
    <dbReference type="NCBI Taxonomy" id="1623"/>
    <lineage>
        <taxon>Bacteria</taxon>
        <taxon>Bacillati</taxon>
        <taxon>Bacillota</taxon>
        <taxon>Bacilli</taxon>
        <taxon>Lactobacillales</taxon>
        <taxon>Lactobacillaceae</taxon>
        <taxon>Ligilactobacillus</taxon>
    </lineage>
</organism>
<dbReference type="InterPro" id="IPR020568">
    <property type="entry name" value="Ribosomal_Su5_D2-typ_SF"/>
</dbReference>
<comment type="similarity">
    <text evidence="1">Belongs to the peptidase S16 family.</text>
</comment>
<keyword evidence="1" id="KW-0378">Hydrolase</keyword>
<dbReference type="InterPro" id="IPR001478">
    <property type="entry name" value="PDZ"/>
</dbReference>
<feature type="active site" evidence="1">
    <location>
        <position position="233"/>
    </location>
</feature>
<comment type="catalytic activity">
    <reaction evidence="1">
        <text>Hydrolysis of proteins in presence of ATP.</text>
        <dbReference type="EC" id="3.4.21.53"/>
    </reaction>
</comment>
<dbReference type="Gene3D" id="3.30.230.10">
    <property type="match status" value="1"/>
</dbReference>
<evidence type="ECO:0000313" key="3">
    <source>
        <dbReference type="EMBL" id="SEM67987.1"/>
    </source>
</evidence>
<dbReference type="Pfam" id="PF05362">
    <property type="entry name" value="Lon_C"/>
    <property type="match status" value="1"/>
</dbReference>
<dbReference type="SUPFAM" id="SSF54211">
    <property type="entry name" value="Ribosomal protein S5 domain 2-like"/>
    <property type="match status" value="1"/>
</dbReference>
<evidence type="ECO:0000256" key="1">
    <source>
        <dbReference type="PROSITE-ProRule" id="PRU01122"/>
    </source>
</evidence>
<sequence length="347" mass="38352">MTKVKKRWWLLAAIVLLVAFLVTPLPYYLEMPGSAEKISQYVTVNHKKDRTKGSYMLVYVSVLQATPASFVASYVMPFTDLVSKEDMLGTSSAKDYDKIQQYYMDDAINEAKYVALKKAHHKVSRRYIGMYVMSITKGSTFKNILHVGDVVTSVNGRHYDSSQAFVKYLASLKPKSQIKLTYLHDGQEKTAQGKTTKLANTKRYGIGITLADRTKVSSDTSVQADMEGIGGPSAGLMLTLELYQQITGKNLRQGQKVAGTGTMNADGSVGDIGGIDKKVVSASKAGAKIFFAPNNPVSELEKKYDPSAMSNYAEAKKTAKKIHTKMKIVPVRTFDDALKYLQTHQIK</sequence>
<evidence type="ECO:0000313" key="4">
    <source>
        <dbReference type="Proteomes" id="UP000182089"/>
    </source>
</evidence>
<dbReference type="PANTHER" id="PTHR10046">
    <property type="entry name" value="ATP DEPENDENT LON PROTEASE FAMILY MEMBER"/>
    <property type="match status" value="1"/>
</dbReference>
<accession>A0ABY1ABR3</accession>
<proteinExistence type="inferred from homology"/>
<reference evidence="3 4" key="1">
    <citation type="submission" date="2016-10" db="EMBL/GenBank/DDBJ databases">
        <authorList>
            <person name="Varghese N."/>
            <person name="Submissions S."/>
        </authorList>
    </citation>
    <scope>NUCLEOTIDE SEQUENCE [LARGE SCALE GENOMIC DNA]</scope>
    <source>
        <strain evidence="3 4">WC1T17</strain>
    </source>
</reference>
<keyword evidence="1" id="KW-0645">Protease</keyword>
<feature type="domain" description="Lon proteolytic" evidence="2">
    <location>
        <begin position="227"/>
        <end position="344"/>
    </location>
</feature>
<gene>
    <name evidence="3" type="ORF">SAMN05216431_106138</name>
</gene>
<dbReference type="Pfam" id="PF13180">
    <property type="entry name" value="PDZ_2"/>
    <property type="match status" value="1"/>
</dbReference>
<dbReference type="Proteomes" id="UP000182089">
    <property type="component" value="Unassembled WGS sequence"/>
</dbReference>
<dbReference type="EC" id="3.4.21.53" evidence="1"/>